<keyword evidence="5" id="KW-0539">Nucleus</keyword>
<evidence type="ECO:0000313" key="9">
    <source>
        <dbReference type="Proteomes" id="UP000093561"/>
    </source>
</evidence>
<dbReference type="Gene3D" id="3.30.160.60">
    <property type="entry name" value="Classic Zinc Finger"/>
    <property type="match status" value="1"/>
</dbReference>
<dbReference type="GO" id="GO:0071011">
    <property type="term" value="C:precatalytic spliceosome"/>
    <property type="evidence" value="ECO:0007669"/>
    <property type="project" value="TreeGrafter"/>
</dbReference>
<protein>
    <submittedName>
        <fullName evidence="10">U1 zinc finger protein</fullName>
    </submittedName>
</protein>
<dbReference type="PROSITE" id="PS50171">
    <property type="entry name" value="ZF_MATRIN"/>
    <property type="match status" value="1"/>
</dbReference>
<dbReference type="GO" id="GO:0000398">
    <property type="term" value="P:mRNA splicing, via spliceosome"/>
    <property type="evidence" value="ECO:0007669"/>
    <property type="project" value="InterPro"/>
</dbReference>
<comment type="subcellular location">
    <subcellularLocation>
        <location evidence="1">Nucleus</location>
    </subcellularLocation>
</comment>
<name>A0AAF5RU35_WUCBA</name>
<reference evidence="9" key="1">
    <citation type="submission" date="2015-03" db="EMBL/GenBank/DDBJ databases">
        <title>Wuchereria bancrofti Genome Sequencing Papua New Guinea Strain.</title>
        <authorList>
            <person name="Small S.T."/>
            <person name="Serre D."/>
            <person name="Zimmerman P.A."/>
        </authorList>
    </citation>
    <scope>NUCLEOTIDE SEQUENCE [LARGE SCALE GENOMIC DNA]</scope>
    <source>
        <strain evidence="9">pt0022</strain>
    </source>
</reference>
<dbReference type="Gene3D" id="2.20.70.10">
    <property type="match status" value="1"/>
</dbReference>
<evidence type="ECO:0000256" key="2">
    <source>
        <dbReference type="ARBA" id="ARBA00022723"/>
    </source>
</evidence>
<keyword evidence="2" id="KW-0479">Metal-binding</keyword>
<dbReference type="InterPro" id="IPR000690">
    <property type="entry name" value="Matrin/U1-C_Znf_C2H2"/>
</dbReference>
<dbReference type="SMART" id="SM00451">
    <property type="entry name" value="ZnF_U1"/>
    <property type="match status" value="1"/>
</dbReference>
<sequence length="436" mass="49968">MTDVWKSNARRFCEICKVWFADNRVSIEHHEGGQKHKAAIQAKLRELGKQNKQHEKEKSDLQATLAMMESAASRSMGIGDSCPSAGIAGPMRKPRKYMDPRAHSASIAEMARQMAQRRKEQELEQKKADYKTENEKCDPESETVWVEARADNGALYYFHMYNGVTVWEQPQNYYTAEQYAIKLAVMENKTDAVASNQVTEPNKLKSELRRHWGQQETAGISKAPKVPQSVFSHGETEKVILEERNAEEISSNNTCQSTATNEVGEIPSQKPQIMKFYPQMDATNFAVNECDIPLPLSSENSNQEKLTLNLTKEKSLEESCNRFIQNEYLNFKEENIDIKNETEKVTEEIIEQEEPLQSTPYGPWVPVEKIPERPKVDWELPTEEQGRKRASEPILAPEDLITFSNKSAVIKRKKIDGPIEFRKRKTTIKIRQSIDE</sequence>
<dbReference type="GO" id="GO:0008270">
    <property type="term" value="F:zinc ion binding"/>
    <property type="evidence" value="ECO:0007669"/>
    <property type="project" value="UniProtKB-KW"/>
</dbReference>
<reference evidence="10" key="3">
    <citation type="submission" date="2024-02" db="UniProtKB">
        <authorList>
            <consortium name="WormBaseParasite"/>
        </authorList>
    </citation>
    <scope>IDENTIFICATION</scope>
    <source>
        <strain evidence="10">pt0022</strain>
    </source>
</reference>
<evidence type="ECO:0000313" key="10">
    <source>
        <dbReference type="WBParaSite" id="mrna-Wban_02531"/>
    </source>
</evidence>
<dbReference type="InterPro" id="IPR001202">
    <property type="entry name" value="WW_dom"/>
</dbReference>
<keyword evidence="4" id="KW-0862">Zinc</keyword>
<accession>A0AAF5RU35</accession>
<dbReference type="InterPro" id="IPR013085">
    <property type="entry name" value="U1-CZ_Znf_C2H2"/>
</dbReference>
<keyword evidence="6" id="KW-0175">Coiled coil</keyword>
<proteinExistence type="predicted"/>
<dbReference type="InterPro" id="IPR003604">
    <property type="entry name" value="Matrin/U1-like-C_Znf_C2H2"/>
</dbReference>
<dbReference type="InterPro" id="IPR040023">
    <property type="entry name" value="WBP4"/>
</dbReference>
<evidence type="ECO:0000256" key="4">
    <source>
        <dbReference type="ARBA" id="ARBA00022833"/>
    </source>
</evidence>
<dbReference type="PROSITE" id="PS50020">
    <property type="entry name" value="WW_DOMAIN_2"/>
    <property type="match status" value="1"/>
</dbReference>
<evidence type="ECO:0000256" key="5">
    <source>
        <dbReference type="ARBA" id="ARBA00023242"/>
    </source>
</evidence>
<organism evidence="9 10">
    <name type="scientific">Wuchereria bancrofti</name>
    <dbReference type="NCBI Taxonomy" id="6293"/>
    <lineage>
        <taxon>Eukaryota</taxon>
        <taxon>Metazoa</taxon>
        <taxon>Ecdysozoa</taxon>
        <taxon>Nematoda</taxon>
        <taxon>Chromadorea</taxon>
        <taxon>Rhabditida</taxon>
        <taxon>Spirurina</taxon>
        <taxon>Spiruromorpha</taxon>
        <taxon>Filarioidea</taxon>
        <taxon>Onchocercidae</taxon>
        <taxon>Wuchereria</taxon>
    </lineage>
</organism>
<evidence type="ECO:0000256" key="3">
    <source>
        <dbReference type="ARBA" id="ARBA00022771"/>
    </source>
</evidence>
<dbReference type="WBParaSite" id="mrna-Wban_02531">
    <property type="protein sequence ID" value="mrna-Wban_02531"/>
    <property type="gene ID" value="Wban_02531"/>
</dbReference>
<dbReference type="SUPFAM" id="SSF51045">
    <property type="entry name" value="WW domain"/>
    <property type="match status" value="1"/>
</dbReference>
<reference evidence="9" key="2">
    <citation type="journal article" date="2016" name="Mol. Ecol.">
        <title>Population genomics of the filarial nematode parasite Wuchereria bancrofti from mosquitoes.</title>
        <authorList>
            <person name="Small S.T."/>
            <person name="Reimer L.J."/>
            <person name="Tisch D.J."/>
            <person name="King C.L."/>
            <person name="Christensen B.M."/>
            <person name="Siba P.M."/>
            <person name="Kazura J.W."/>
            <person name="Serre D."/>
            <person name="Zimmerman P.A."/>
        </authorList>
    </citation>
    <scope>NUCLEOTIDE SEQUENCE</scope>
    <source>
        <strain evidence="9">pt0022</strain>
    </source>
</reference>
<evidence type="ECO:0000259" key="8">
    <source>
        <dbReference type="PROSITE" id="PS50171"/>
    </source>
</evidence>
<feature type="domain" description="WW" evidence="7">
    <location>
        <begin position="139"/>
        <end position="172"/>
    </location>
</feature>
<feature type="domain" description="Matrin-type" evidence="8">
    <location>
        <begin position="11"/>
        <end position="42"/>
    </location>
</feature>
<evidence type="ECO:0000256" key="1">
    <source>
        <dbReference type="ARBA" id="ARBA00004123"/>
    </source>
</evidence>
<evidence type="ECO:0000256" key="6">
    <source>
        <dbReference type="SAM" id="Coils"/>
    </source>
</evidence>
<keyword evidence="3" id="KW-0863">Zinc-finger</keyword>
<dbReference type="PANTHER" id="PTHR13173:SF10">
    <property type="entry name" value="WW DOMAIN-BINDING PROTEIN 4"/>
    <property type="match status" value="1"/>
</dbReference>
<dbReference type="AlphaFoldDB" id="A0AAF5RU35"/>
<dbReference type="Pfam" id="PF06220">
    <property type="entry name" value="zf-U1"/>
    <property type="match status" value="1"/>
</dbReference>
<evidence type="ECO:0000259" key="7">
    <source>
        <dbReference type="PROSITE" id="PS50020"/>
    </source>
</evidence>
<dbReference type="PANTHER" id="PTHR13173">
    <property type="entry name" value="WW DOMAIN BINDING PROTEIN 4"/>
    <property type="match status" value="1"/>
</dbReference>
<feature type="coiled-coil region" evidence="6">
    <location>
        <begin position="37"/>
        <end position="71"/>
    </location>
</feature>
<dbReference type="Proteomes" id="UP000093561">
    <property type="component" value="Unassembled WGS sequence"/>
</dbReference>
<dbReference type="InterPro" id="IPR036020">
    <property type="entry name" value="WW_dom_sf"/>
</dbReference>
<dbReference type="GO" id="GO:0003723">
    <property type="term" value="F:RNA binding"/>
    <property type="evidence" value="ECO:0007669"/>
    <property type="project" value="TreeGrafter"/>
</dbReference>